<dbReference type="OrthoDB" id="6974930at2"/>
<evidence type="ECO:0000313" key="3">
    <source>
        <dbReference type="Proteomes" id="UP000032487"/>
    </source>
</evidence>
<gene>
    <name evidence="2" type="ORF">UF78_20570</name>
</gene>
<keyword evidence="1" id="KW-1133">Transmembrane helix</keyword>
<dbReference type="AlphaFoldDB" id="A0A0D9AET6"/>
<keyword evidence="1" id="KW-0472">Membrane</keyword>
<comment type="caution">
    <text evidence="2">The sequence shown here is derived from an EMBL/GenBank/DDBJ whole genome shotgun (WGS) entry which is preliminary data.</text>
</comment>
<name>A0A0D9AET6_STUST</name>
<proteinExistence type="predicted"/>
<dbReference type="Proteomes" id="UP000032487">
    <property type="component" value="Unassembled WGS sequence"/>
</dbReference>
<dbReference type="RefSeq" id="WP_045164063.1">
    <property type="nucleotide sequence ID" value="NZ_JYHV01000037.1"/>
</dbReference>
<organism evidence="2 3">
    <name type="scientific">Stutzerimonas stutzeri</name>
    <name type="common">Pseudomonas stutzeri</name>
    <dbReference type="NCBI Taxonomy" id="316"/>
    <lineage>
        <taxon>Bacteria</taxon>
        <taxon>Pseudomonadati</taxon>
        <taxon>Pseudomonadota</taxon>
        <taxon>Gammaproteobacteria</taxon>
        <taxon>Pseudomonadales</taxon>
        <taxon>Pseudomonadaceae</taxon>
        <taxon>Stutzerimonas</taxon>
    </lineage>
</organism>
<evidence type="ECO:0000313" key="2">
    <source>
        <dbReference type="EMBL" id="KJH79553.1"/>
    </source>
</evidence>
<sequence length="151" mass="17108">MKIFFFLLWGLLSMSLGGTVLHRLWLEPTVGSAFALFLIGYYSLCFFQLIRAAYRPWGLFGPRRRSGYWLCLVLLPLALLPLSAAYEVWEEGGYRVDVDAQSTRLGLLVFRQLLIWLQDLVGYLGPMLVLVAVGLGLAALLLRLSRDQVVR</sequence>
<protein>
    <submittedName>
        <fullName evidence="2">Uncharacterized protein</fullName>
    </submittedName>
</protein>
<feature type="transmembrane region" description="Helical" evidence="1">
    <location>
        <begin position="33"/>
        <end position="54"/>
    </location>
</feature>
<dbReference type="EMBL" id="JYHV01000037">
    <property type="protein sequence ID" value="KJH79553.1"/>
    <property type="molecule type" value="Genomic_DNA"/>
</dbReference>
<feature type="transmembrane region" description="Helical" evidence="1">
    <location>
        <begin position="66"/>
        <end position="86"/>
    </location>
</feature>
<dbReference type="PATRIC" id="fig|316.101.peg.2960"/>
<keyword evidence="1" id="KW-0812">Transmembrane</keyword>
<reference evidence="2 3" key="1">
    <citation type="submission" date="2015-02" db="EMBL/GenBank/DDBJ databases">
        <title>Draft genome sequence of Pseudomonas stutzeri NT0128 isolated from wheat (Triticum turgidum) rhizosphere.</title>
        <authorList>
            <person name="Tovi N."/>
            <person name="Frenk S."/>
            <person name="Hadar Y."/>
            <person name="Minz D."/>
        </authorList>
    </citation>
    <scope>NUCLEOTIDE SEQUENCE [LARGE SCALE GENOMIC DNA]</scope>
    <source>
        <strain evidence="2 3">NT0128</strain>
    </source>
</reference>
<evidence type="ECO:0000256" key="1">
    <source>
        <dbReference type="SAM" id="Phobius"/>
    </source>
</evidence>
<accession>A0A0D9AET6</accession>
<feature type="transmembrane region" description="Helical" evidence="1">
    <location>
        <begin position="120"/>
        <end position="142"/>
    </location>
</feature>